<dbReference type="InterPro" id="IPR000322">
    <property type="entry name" value="Glyco_hydro_31_TIM"/>
</dbReference>
<evidence type="ECO:0000259" key="10">
    <source>
        <dbReference type="PROSITE" id="PS50240"/>
    </source>
</evidence>
<keyword evidence="12" id="KW-1185">Reference proteome</keyword>
<dbReference type="InterPro" id="IPR013780">
    <property type="entry name" value="Glyco_hydro_b"/>
</dbReference>
<feature type="domain" description="Peptidase S1" evidence="10">
    <location>
        <begin position="554"/>
        <end position="813"/>
    </location>
</feature>
<dbReference type="EMBL" id="CVRI01000047">
    <property type="protein sequence ID" value="CRK97952.1"/>
    <property type="molecule type" value="Genomic_DNA"/>
</dbReference>
<dbReference type="SUPFAM" id="SSF50494">
    <property type="entry name" value="Trypsin-like serine proteases"/>
    <property type="match status" value="2"/>
</dbReference>
<keyword evidence="9" id="KW-0472">Membrane</keyword>
<dbReference type="Gene3D" id="2.40.10.10">
    <property type="entry name" value="Trypsin-like serine proteases"/>
    <property type="match status" value="2"/>
</dbReference>
<dbReference type="Pfam" id="PF21365">
    <property type="entry name" value="Glyco_hydro_31_3rd"/>
    <property type="match status" value="1"/>
</dbReference>
<dbReference type="SUPFAM" id="SSF51445">
    <property type="entry name" value="(Trans)glycosidases"/>
    <property type="match status" value="1"/>
</dbReference>
<proteinExistence type="inferred from homology"/>
<feature type="transmembrane region" description="Helical" evidence="9">
    <location>
        <begin position="7"/>
        <end position="25"/>
    </location>
</feature>
<dbReference type="InterPro" id="IPR001314">
    <property type="entry name" value="Peptidase_S1A"/>
</dbReference>
<dbReference type="PANTHER" id="PTHR43053:SF4">
    <property type="entry name" value="MYOGENESIS-REGULATING GLYCOSIDASE"/>
    <property type="match status" value="1"/>
</dbReference>
<organism evidence="11 12">
    <name type="scientific">Clunio marinus</name>
    <dbReference type="NCBI Taxonomy" id="568069"/>
    <lineage>
        <taxon>Eukaryota</taxon>
        <taxon>Metazoa</taxon>
        <taxon>Ecdysozoa</taxon>
        <taxon>Arthropoda</taxon>
        <taxon>Hexapoda</taxon>
        <taxon>Insecta</taxon>
        <taxon>Pterygota</taxon>
        <taxon>Neoptera</taxon>
        <taxon>Endopterygota</taxon>
        <taxon>Diptera</taxon>
        <taxon>Nematocera</taxon>
        <taxon>Chironomoidea</taxon>
        <taxon>Chironomidae</taxon>
        <taxon>Clunio</taxon>
    </lineage>
</organism>
<feature type="transmembrane region" description="Helical" evidence="9">
    <location>
        <begin position="1109"/>
        <end position="1132"/>
    </location>
</feature>
<keyword evidence="4" id="KW-1015">Disulfide bond</keyword>
<dbReference type="OrthoDB" id="9425590at2759"/>
<dbReference type="Pfam" id="PF00089">
    <property type="entry name" value="Trypsin"/>
    <property type="match status" value="2"/>
</dbReference>
<sequence length="1737" mass="197353">MLGSNKWILFTIVGGILISIHIDAIESPTKALIDPQVLSFTNKKLGVTIENLQVVPKSSRRQLRNLVPPYQEFSNIDGIQFIDNRSRNSKNLPGTFGTFRFENLNHRSSSPSPFRRRSDEYDDSIGTYPAAQLALDTNYDFDYMNEDNGSLALIPSDNGYKKFQNKIIPLTLLQPTKLQNEESTEGQQQATVELNESNESEAEAKESDERSSKQLEEGSGVGQIRFPDSSSTIAAHAEALTARRSGIHFAENESEIKPQNYNPFIPQSYSEESLNFGDAIPQFQRPFNNEDVVENENDRSAVGNRYYRPYIQPFRDEVTKFGDINGPVTAFNRPIRELLNFPRSQFEPTGYFEQSTDNVRPPRHFFPPKVFTEYAPDYTPPVSSKFYQPTYSWKTRQPRVVFPAGDFTQGTAGTTYVGNENVVFRDQNFGINDLAAVQDVRNDFTQQDIEESTVIKDKAGVDFIRTPRSEMECQHEGGTCEFFVMCWMSGGLLQGTCNGLMQGCCHRTAKSSNLGAEAGKTFVLTDLPNKDYGPVVNDASCGISLAKQTAQRRIVGGDDAGFGSFPWQAYIRIGSSRCGGSLVSRRHVVTAGHCVARATPRQVHVTLGDYVINSAVEPLPAYTFGVRQINVHPYFKFTPQADRFDVAVLQLERPVHFMPHIAPICLPEKNEDFLGKFGWAAGWGALNPGSRLRPKTLQAVDVPVIENRVCERWHRANGINVVIYPEMLCAGYRNGIRMNLDRTRFMSIKATQEVSINSTVNKDFTLFSSVIVGKSHSSDCPPRQCRLAILCWMDGGKSRDGCGYNPWLYSCCMQNTQTTVKKRNSNQQLRRHDELQKTFSRRRYDTTDNLLTTSNCGIPRTPSNLLQRRIIGGRPAQFAEFPWQSHIRIKEYQCGGALVSRKFVVTAGHCVSRAKLREIVIYLGELDTQNSGLIYEPLPAEKHSVVQKFVHPQFRFRLTQPDRFDIAALKLRKPAGYKTHILPICLPSLPLDIVGKSGYIAGWGKITQEHGHTGTNILRTASVPIISKNECIRWHQKKNIHVELYDEMICAGYKNKTVDACLGDSGGPLSILDNGRYYLLGITSAGFDCARPLQPGIYHNMKRKVRYCIIAWVVIALVAAITAVSVWLILLAPYDVKRATIRFENSELEFRVNWRRYDYRCWGSFYKSNLLVGELVELGNYYSIEKRDDRILLESGSGPRTWLWKDEDIEGTSSVFIDALGQIDIRIRLDTAGKNWYAGPQDDNQLYPVQRINFENLPFVTTNRRHIMERYWINNDGYFVLNDYSSPIFVNHMNELTFRANNAPPFPSNDEYPTQKLRLGMGSDIKTAHLNVINRLLGKPNEKPNMEMARHLTWNPSIRFQEEIDITVMMPYFNDILNNGFRDGVIDFDGNWEICEGSLIVDSARFPDVREFIDYIKANGFKVRFRVHPFVNSQCDIFSDAFENNFFVSSELNADNNELYHIDFTNPEAFEWFKKRLEGLQNDLSIDSFKFDGGESNLMPNEPIIYGNITLSPNLITRRYVELAANFGGLANVVTGWGTQNFPLWIRMSEFDSNWGSNNGIKSLIPRLLQLNMNGYVFVLSDFIGGNSKQQISSELYLRWLQTSAFMPGIQSSYGPWDFGSPEVIAAANKTLGIREKHFDLIESIIESSVQNGEPINRPLWWIDPNDLVAQTIDDQYLLGDKILVAPVLEENARKRDVYLPAGRWEDGNTEFIYTGPEWLEEYFAQLDDLPYFIRRD</sequence>
<dbReference type="PROSITE" id="PS50240">
    <property type="entry name" value="TRYPSIN_DOM"/>
    <property type="match status" value="2"/>
</dbReference>
<dbReference type="CDD" id="cd00190">
    <property type="entry name" value="Tryp_SPc"/>
    <property type="match status" value="2"/>
</dbReference>
<dbReference type="SMART" id="SM00020">
    <property type="entry name" value="Tryp_SPc"/>
    <property type="match status" value="2"/>
</dbReference>
<evidence type="ECO:0000256" key="9">
    <source>
        <dbReference type="SAM" id="Phobius"/>
    </source>
</evidence>
<dbReference type="GO" id="GO:0005975">
    <property type="term" value="P:carbohydrate metabolic process"/>
    <property type="evidence" value="ECO:0007669"/>
    <property type="project" value="InterPro"/>
</dbReference>
<dbReference type="GO" id="GO:0004252">
    <property type="term" value="F:serine-type endopeptidase activity"/>
    <property type="evidence" value="ECO:0007669"/>
    <property type="project" value="InterPro"/>
</dbReference>
<evidence type="ECO:0000256" key="1">
    <source>
        <dbReference type="ARBA" id="ARBA00007806"/>
    </source>
</evidence>
<comment type="similarity">
    <text evidence="1">Belongs to the glycosyl hydrolase 31 family.</text>
</comment>
<keyword evidence="2" id="KW-0732">Signal</keyword>
<accession>A0A1J1ICJ4</accession>
<dbReference type="Pfam" id="PF01055">
    <property type="entry name" value="Glyco_hydro_31_2nd"/>
    <property type="match status" value="2"/>
</dbReference>
<comment type="similarity">
    <text evidence="6">Belongs to the peptidase S1 family. CLIP subfamily.</text>
</comment>
<dbReference type="Proteomes" id="UP000183832">
    <property type="component" value="Unassembled WGS sequence"/>
</dbReference>
<keyword evidence="7" id="KW-0720">Serine protease</keyword>
<dbReference type="PRINTS" id="PR00722">
    <property type="entry name" value="CHYMOTRYPSIN"/>
</dbReference>
<dbReference type="PROSITE" id="PS00134">
    <property type="entry name" value="TRYPSIN_HIS"/>
    <property type="match status" value="1"/>
</dbReference>
<evidence type="ECO:0000256" key="5">
    <source>
        <dbReference type="ARBA" id="ARBA00023295"/>
    </source>
</evidence>
<feature type="domain" description="Peptidase S1" evidence="10">
    <location>
        <begin position="870"/>
        <end position="1118"/>
    </location>
</feature>
<dbReference type="PROSITE" id="PS00135">
    <property type="entry name" value="TRYPSIN_SER"/>
    <property type="match status" value="1"/>
</dbReference>
<dbReference type="GO" id="GO:0006508">
    <property type="term" value="P:proteolysis"/>
    <property type="evidence" value="ECO:0007669"/>
    <property type="project" value="UniProtKB-KW"/>
</dbReference>
<dbReference type="InterPro" id="IPR048395">
    <property type="entry name" value="Glyco_hydro_31_C"/>
</dbReference>
<dbReference type="FunFam" id="2.40.10.10:FF:000072">
    <property type="entry name" value="CLIP-domain serine protease"/>
    <property type="match status" value="2"/>
</dbReference>
<keyword evidence="5" id="KW-0326">Glycosidase</keyword>
<dbReference type="InterPro" id="IPR009003">
    <property type="entry name" value="Peptidase_S1_PA"/>
</dbReference>
<evidence type="ECO:0000256" key="2">
    <source>
        <dbReference type="ARBA" id="ARBA00022729"/>
    </source>
</evidence>
<dbReference type="InterPro" id="IPR018114">
    <property type="entry name" value="TRYPSIN_HIS"/>
</dbReference>
<dbReference type="InterPro" id="IPR050985">
    <property type="entry name" value="Alpha-glycosidase_related"/>
</dbReference>
<dbReference type="InterPro" id="IPR001254">
    <property type="entry name" value="Trypsin_dom"/>
</dbReference>
<keyword evidence="7" id="KW-0645">Protease</keyword>
<keyword evidence="9" id="KW-1133">Transmembrane helix</keyword>
<keyword evidence="9" id="KW-0812">Transmembrane</keyword>
<dbReference type="CDD" id="cd06592">
    <property type="entry name" value="GH31_NET37"/>
    <property type="match status" value="1"/>
</dbReference>
<reference evidence="11 12" key="1">
    <citation type="submission" date="2015-04" db="EMBL/GenBank/DDBJ databases">
        <authorList>
            <person name="Syromyatnikov M.Y."/>
            <person name="Popov V.N."/>
        </authorList>
    </citation>
    <scope>NUCLEOTIDE SEQUENCE [LARGE SCALE GENOMIC DNA]</scope>
</reference>
<evidence type="ECO:0000313" key="12">
    <source>
        <dbReference type="Proteomes" id="UP000183832"/>
    </source>
</evidence>
<evidence type="ECO:0000256" key="6">
    <source>
        <dbReference type="ARBA" id="ARBA00024195"/>
    </source>
</evidence>
<evidence type="ECO:0000256" key="8">
    <source>
        <dbReference type="SAM" id="MobiDB-lite"/>
    </source>
</evidence>
<evidence type="ECO:0000313" key="11">
    <source>
        <dbReference type="EMBL" id="CRK97952.1"/>
    </source>
</evidence>
<dbReference type="InterPro" id="IPR033116">
    <property type="entry name" value="TRYPSIN_SER"/>
</dbReference>
<feature type="region of interest" description="Disordered" evidence="8">
    <location>
        <begin position="178"/>
        <end position="228"/>
    </location>
</feature>
<dbReference type="PANTHER" id="PTHR43053">
    <property type="entry name" value="GLYCOSIDASE FAMILY 31"/>
    <property type="match status" value="1"/>
</dbReference>
<dbReference type="Gene3D" id="2.60.40.1180">
    <property type="entry name" value="Golgi alpha-mannosidase II"/>
    <property type="match status" value="1"/>
</dbReference>
<name>A0A1J1ICJ4_9DIPT</name>
<evidence type="ECO:0000256" key="7">
    <source>
        <dbReference type="RuleBase" id="RU363034"/>
    </source>
</evidence>
<feature type="compositionally biased region" description="Basic and acidic residues" evidence="8">
    <location>
        <begin position="202"/>
        <end position="216"/>
    </location>
</feature>
<dbReference type="SUPFAM" id="SSF51011">
    <property type="entry name" value="Glycosyl hydrolase domain"/>
    <property type="match status" value="1"/>
</dbReference>
<dbReference type="GO" id="GO:0004553">
    <property type="term" value="F:hydrolase activity, hydrolyzing O-glycosyl compounds"/>
    <property type="evidence" value="ECO:0007669"/>
    <property type="project" value="InterPro"/>
</dbReference>
<dbReference type="Gene3D" id="3.20.20.80">
    <property type="entry name" value="Glycosidases"/>
    <property type="match status" value="1"/>
</dbReference>
<keyword evidence="3 7" id="KW-0378">Hydrolase</keyword>
<evidence type="ECO:0000256" key="3">
    <source>
        <dbReference type="ARBA" id="ARBA00022801"/>
    </source>
</evidence>
<evidence type="ECO:0000256" key="4">
    <source>
        <dbReference type="ARBA" id="ARBA00023157"/>
    </source>
</evidence>
<gene>
    <name evidence="11" type="ORF">CLUMA_CG011324</name>
</gene>
<protein>
    <submittedName>
        <fullName evidence="11">CLUMA_CG011324, isoform A</fullName>
    </submittedName>
</protein>
<dbReference type="InterPro" id="IPR017853">
    <property type="entry name" value="GH"/>
</dbReference>
<dbReference type="InterPro" id="IPR043504">
    <property type="entry name" value="Peptidase_S1_PA_chymotrypsin"/>
</dbReference>